<proteinExistence type="predicted"/>
<dbReference type="NCBIfam" id="NF047534">
    <property type="entry name" value="lipo_BTA121_dup"/>
    <property type="match status" value="3"/>
</dbReference>
<gene>
    <name evidence="2" type="ORF">BCO_0004304</name>
</gene>
<organism evidence="2">
    <name type="scientific">Borrelia coriaceae ATCC 43381</name>
    <dbReference type="NCBI Taxonomy" id="1408429"/>
    <lineage>
        <taxon>Bacteria</taxon>
        <taxon>Pseudomonadati</taxon>
        <taxon>Spirochaetota</taxon>
        <taxon>Spirochaetia</taxon>
        <taxon>Spirochaetales</taxon>
        <taxon>Borreliaceae</taxon>
        <taxon>Borrelia</taxon>
    </lineage>
</organism>
<name>W5SW94_9SPIR</name>
<evidence type="ECO:0000313" key="2">
    <source>
        <dbReference type="EMBL" id="AHH11205.1"/>
    </source>
</evidence>
<feature type="coiled-coil region" evidence="1">
    <location>
        <begin position="277"/>
        <end position="320"/>
    </location>
</feature>
<dbReference type="AlphaFoldDB" id="W5SW94"/>
<keyword evidence="2" id="KW-0614">Plasmid</keyword>
<protein>
    <submittedName>
        <fullName evidence="2">Uncharacterized protein</fullName>
    </submittedName>
</protein>
<sequence>MKKEIFNMIRIKRCSLLMIILALTNCNQGSNAKSGGTGGGKDDPVLTNVGDQDNKGDLKVKLKDLLIKFKLSDAERQIVHKIQEVVTNPDIGKAGGYKTYDDLKFYNLLKDLGALKVKEIIVECLKVDNHQESGKEEFNQAINNVPAPYLKERLQSDLGTYNYKYVLELKKYFSNDNANYVYDAIIKNYVAEATREIDDQLNRFVRIDYGHSGVLKHIENAVAIYLKLDDGESKVIGELRDLVTSPSQDYKTYTVKDFDSLISALGVVRVKEIVRAYNTYAEDYEIMKRDIEKLKDTKYKSEFEKRLESAKESLKLERRKFFTKFGADGIADLAALPDPNYVHAGMVRSVYDSALGNIRMDSYFMLIYERNLEDLIKDLTEDKREVLKEALRDIDTKAEKNTGFSIYPILGGLYTDDFEYVVKFQVRISQAIGAISKVLEESSDFPEKQDLKTEFDDTLKSYYDHLKESFNYGRGDSKFIRHMMDTKDYADSFDAIKKEVLDLSLKNGAGSKPGSSPSTTLK</sequence>
<reference evidence="2" key="1">
    <citation type="submission" date="2013-04" db="EMBL/GenBank/DDBJ databases">
        <title>Comparative Genomics of Relapsing Fever Spirochetes.</title>
        <authorList>
            <person name="Schwan T.G."/>
            <person name="Raffel S.J."/>
            <person name="Porcella S.F."/>
            <person name="Martens C.A."/>
            <person name="Bruno D.P."/>
            <person name="Ricklefs S.M."/>
            <person name="Barbian K.B."/>
        </authorList>
    </citation>
    <scope>NUCLEOTIDE SEQUENCE</scope>
    <source>
        <strain evidence="2">Co53</strain>
        <plasmid evidence="2">unnamed</plasmid>
    </source>
</reference>
<accession>W5SW94</accession>
<evidence type="ECO:0000256" key="1">
    <source>
        <dbReference type="SAM" id="Coils"/>
    </source>
</evidence>
<dbReference type="EMBL" id="CP005747">
    <property type="protein sequence ID" value="AHH11205.1"/>
    <property type="molecule type" value="Genomic_DNA"/>
</dbReference>
<dbReference type="HOGENOM" id="CLU_020855_2_0_12"/>
<geneLocation type="plasmid" evidence="2">
    <name>unnamed</name>
</geneLocation>
<keyword evidence="1" id="KW-0175">Coiled coil</keyword>